<feature type="domain" description="Aerotolerance regulator N-terminal" evidence="2">
    <location>
        <begin position="1"/>
        <end position="76"/>
    </location>
</feature>
<dbReference type="PANTHER" id="PTHR37464:SF1">
    <property type="entry name" value="BLL2463 PROTEIN"/>
    <property type="match status" value="1"/>
</dbReference>
<dbReference type="EMBL" id="FRAU01000002">
    <property type="protein sequence ID" value="SHK30630.1"/>
    <property type="molecule type" value="Genomic_DNA"/>
</dbReference>
<dbReference type="OrthoDB" id="9810200at2"/>
<dbReference type="InterPro" id="IPR013783">
    <property type="entry name" value="Ig-like_fold"/>
</dbReference>
<feature type="transmembrane region" description="Helical" evidence="1">
    <location>
        <begin position="677"/>
        <end position="696"/>
    </location>
</feature>
<dbReference type="InterPro" id="IPR011933">
    <property type="entry name" value="Double_TM_dom"/>
</dbReference>
<dbReference type="InterPro" id="IPR029062">
    <property type="entry name" value="Class_I_gatase-like"/>
</dbReference>
<keyword evidence="5" id="KW-1185">Reference proteome</keyword>
<dbReference type="Gene3D" id="2.60.40.10">
    <property type="entry name" value="Immunoglobulins"/>
    <property type="match status" value="1"/>
</dbReference>
<keyword evidence="1 4" id="KW-0812">Transmembrane</keyword>
<dbReference type="SUPFAM" id="SSF52317">
    <property type="entry name" value="Class I glutamine amidotransferase-like"/>
    <property type="match status" value="1"/>
</dbReference>
<accession>A0A1M6RE09</accession>
<dbReference type="CDD" id="cd00198">
    <property type="entry name" value="vWFA"/>
    <property type="match status" value="1"/>
</dbReference>
<reference evidence="5" key="1">
    <citation type="submission" date="2016-11" db="EMBL/GenBank/DDBJ databases">
        <authorList>
            <person name="Varghese N."/>
            <person name="Submissions S."/>
        </authorList>
    </citation>
    <scope>NUCLEOTIDE SEQUENCE [LARGE SCALE GENOMIC DNA]</scope>
    <source>
        <strain evidence="5">DSM 22212</strain>
    </source>
</reference>
<gene>
    <name evidence="4" type="ORF">SAMN04488087_0807</name>
</gene>
<protein>
    <submittedName>
        <fullName evidence="4">N-terminal double-transmembrane domain-containing protein</fullName>
    </submittedName>
</protein>
<dbReference type="NCBIfam" id="TIGR02226">
    <property type="entry name" value="two_anch"/>
    <property type="match status" value="1"/>
</dbReference>
<keyword evidence="1" id="KW-0472">Membrane</keyword>
<evidence type="ECO:0000256" key="1">
    <source>
        <dbReference type="SAM" id="Phobius"/>
    </source>
</evidence>
<organism evidence="4 5">
    <name type="scientific">Rhodothermus profundi</name>
    <dbReference type="NCBI Taxonomy" id="633813"/>
    <lineage>
        <taxon>Bacteria</taxon>
        <taxon>Pseudomonadati</taxon>
        <taxon>Rhodothermota</taxon>
        <taxon>Rhodothermia</taxon>
        <taxon>Rhodothermales</taxon>
        <taxon>Rhodothermaceae</taxon>
        <taxon>Rhodothermus</taxon>
    </lineage>
</organism>
<sequence length="710" mass="76694">MTFLNPLALLALVAAAIPILVHLFHFRRPQRVAFSSLVFLKELQQTALQRLRIRQWLLLLLRTLALVCLVLAFARPVLRGPLASWVGGGKASVVGLVLDNSPSMAVRDAGGAYFTQARVIAAGILAQLDPDTRVCLVPVAGNAIAPEPVPRSVAEEQLRLLAIQHGARTLSAALRSASACVQQVQAPAVLYVISDLQASMLVDSLEQFVPEPLPTLLIPVGGQTPANLAITAVRIANRIIEQGQPVQIEATLANFGTAAANGVVATLALDEQRVAQASVDLPPGGSARVTFSTTPMRRGWLPGIVELLQPDALLEDNTHYLVLHVPEVRRLLVVAGAQARTDYLELAFAPEIRQDRVRFEITRIDETALPATDLEEYDVVVLVGVHDLSSGEVAVLMRYVAEGGGVLFFPGADGRLADYQQLLTALGAGQIRGFVGNWRGATPIATFGRMDLAHPLFEGLFVRLPGQREVQAERPAVYFALNYAPGQGVEQTLIHMSNGLPLLQEVRHGQGRALLWTVAPDPAWTEWPLRGLFVPLLYRAVFYLAGGEEALQRTLEAGKPARVRLQSFPAAAIPELVGPDGQVYRADPERRGSVRWARFEPGPARPGIYELRAGDQVVQRVAVNFDVAESDLRPESPEVAVRQLQAQTGLSVTLLEIPEASPPVVAEALRKAQVGVALWNVFLGLALGFLVLEMLVGLRARVETVTTGNA</sequence>
<dbReference type="CDD" id="cd03143">
    <property type="entry name" value="A4_beta-galactosidase_middle_domain"/>
    <property type="match status" value="1"/>
</dbReference>
<dbReference type="RefSeq" id="WP_072714680.1">
    <property type="nucleotide sequence ID" value="NZ_FRAU01000002.1"/>
</dbReference>
<dbReference type="InterPro" id="IPR036465">
    <property type="entry name" value="vWFA_dom_sf"/>
</dbReference>
<dbReference type="STRING" id="633813.SAMN04488087_0807"/>
<feature type="transmembrane region" description="Helical" evidence="1">
    <location>
        <begin position="6"/>
        <end position="26"/>
    </location>
</feature>
<dbReference type="SUPFAM" id="SSF53300">
    <property type="entry name" value="vWA-like"/>
    <property type="match status" value="1"/>
</dbReference>
<evidence type="ECO:0000313" key="4">
    <source>
        <dbReference type="EMBL" id="SHK30630.1"/>
    </source>
</evidence>
<dbReference type="Pfam" id="PF07705">
    <property type="entry name" value="CARDB"/>
    <property type="match status" value="1"/>
</dbReference>
<feature type="transmembrane region" description="Helical" evidence="1">
    <location>
        <begin position="56"/>
        <end position="74"/>
    </location>
</feature>
<dbReference type="Proteomes" id="UP000185812">
    <property type="component" value="Unassembled WGS sequence"/>
</dbReference>
<keyword evidence="1" id="KW-1133">Transmembrane helix</keyword>
<dbReference type="Pfam" id="PF07584">
    <property type="entry name" value="BatA"/>
    <property type="match status" value="1"/>
</dbReference>
<evidence type="ECO:0000259" key="2">
    <source>
        <dbReference type="Pfam" id="PF07584"/>
    </source>
</evidence>
<dbReference type="InterPro" id="IPR011635">
    <property type="entry name" value="CARDB"/>
</dbReference>
<evidence type="ECO:0000259" key="3">
    <source>
        <dbReference type="Pfam" id="PF07705"/>
    </source>
</evidence>
<dbReference type="InterPro" id="IPR024163">
    <property type="entry name" value="Aerotolerance_reg_N"/>
</dbReference>
<dbReference type="PANTHER" id="PTHR37464">
    <property type="entry name" value="BLL2463 PROTEIN"/>
    <property type="match status" value="1"/>
</dbReference>
<name>A0A1M6RE09_9BACT</name>
<proteinExistence type="predicted"/>
<feature type="domain" description="CARDB" evidence="3">
    <location>
        <begin position="237"/>
        <end position="298"/>
    </location>
</feature>
<dbReference type="AlphaFoldDB" id="A0A1M6RE09"/>
<evidence type="ECO:0000313" key="5">
    <source>
        <dbReference type="Proteomes" id="UP000185812"/>
    </source>
</evidence>
<dbReference type="Gene3D" id="3.40.50.880">
    <property type="match status" value="1"/>
</dbReference>